<dbReference type="OrthoDB" id="27543at2759"/>
<evidence type="ECO:0000313" key="3">
    <source>
        <dbReference type="Proteomes" id="UP001149813"/>
    </source>
</evidence>
<gene>
    <name evidence="2" type="primary">BCP1</name>
    <name evidence="2" type="ORF">LPJ53_006421</name>
</gene>
<organism evidence="2 3">
    <name type="scientific">Coemansia erecta</name>
    <dbReference type="NCBI Taxonomy" id="147472"/>
    <lineage>
        <taxon>Eukaryota</taxon>
        <taxon>Fungi</taxon>
        <taxon>Fungi incertae sedis</taxon>
        <taxon>Zoopagomycota</taxon>
        <taxon>Kickxellomycotina</taxon>
        <taxon>Kickxellomycetes</taxon>
        <taxon>Kickxellales</taxon>
        <taxon>Kickxellaceae</taxon>
        <taxon>Coemansia</taxon>
    </lineage>
</organism>
<comment type="similarity">
    <text evidence="1">Belongs to the BCP1 family.</text>
</comment>
<evidence type="ECO:0000256" key="1">
    <source>
        <dbReference type="ARBA" id="ARBA00006781"/>
    </source>
</evidence>
<dbReference type="EMBL" id="JANBOJ010000775">
    <property type="protein sequence ID" value="KAJ1718609.1"/>
    <property type="molecule type" value="Genomic_DNA"/>
</dbReference>
<dbReference type="GO" id="GO:0005634">
    <property type="term" value="C:nucleus"/>
    <property type="evidence" value="ECO:0007669"/>
    <property type="project" value="TreeGrafter"/>
</dbReference>
<dbReference type="InterPro" id="IPR025602">
    <property type="entry name" value="BCP1_family"/>
</dbReference>
<accession>A0A9W7XU74</accession>
<dbReference type="PIRSF" id="PIRSF028983">
    <property type="entry name" value="BCP1"/>
    <property type="match status" value="1"/>
</dbReference>
<keyword evidence="3" id="KW-1185">Reference proteome</keyword>
<feature type="non-terminal residue" evidence="2">
    <location>
        <position position="1"/>
    </location>
</feature>
<sequence length="241" mass="27216">FFDPHAGDFHAIKRLLQNTFGDDSEDFDLSQLADLCLAQPHGTTVKMDDDPGSDPYAFMTLISLKDHRESSAVVGQITEYLERKAPQGGVAKAEFAQVLRGDAALVVSERIVNMPPQIVPPMLRLLVDELGDRRFDHYIVLAPMYREIEALDEDDDDNEDGSGRQRKRAKVELDAYVHAEDEFVEEFAKIKFDYRFSRMKRVAEARNSFGDMGIAPSRRCLVVERAKFPGLLARLNEVLAP</sequence>
<dbReference type="AlphaFoldDB" id="A0A9W7XU74"/>
<comment type="caution">
    <text evidence="2">The sequence shown here is derived from an EMBL/GenBank/DDBJ whole genome shotgun (WGS) entry which is preliminary data.</text>
</comment>
<name>A0A9W7XU74_9FUNG</name>
<dbReference type="Pfam" id="PF13862">
    <property type="entry name" value="BCCIP"/>
    <property type="match status" value="1"/>
</dbReference>
<reference evidence="2" key="1">
    <citation type="submission" date="2022-07" db="EMBL/GenBank/DDBJ databases">
        <title>Phylogenomic reconstructions and comparative analyses of Kickxellomycotina fungi.</title>
        <authorList>
            <person name="Reynolds N.K."/>
            <person name="Stajich J.E."/>
            <person name="Barry K."/>
            <person name="Grigoriev I.V."/>
            <person name="Crous P."/>
            <person name="Smith M.E."/>
        </authorList>
    </citation>
    <scope>NUCLEOTIDE SEQUENCE</scope>
    <source>
        <strain evidence="2">NBRC 32514</strain>
    </source>
</reference>
<evidence type="ECO:0000313" key="2">
    <source>
        <dbReference type="EMBL" id="KAJ1718609.1"/>
    </source>
</evidence>
<dbReference type="PANTHER" id="PTHR13261:SF0">
    <property type="entry name" value="BRCA2 AND CDKN1A-INTERACTING PROTEIN"/>
    <property type="match status" value="1"/>
</dbReference>
<dbReference type="Proteomes" id="UP001149813">
    <property type="component" value="Unassembled WGS sequence"/>
</dbReference>
<protein>
    <submittedName>
        <fullName evidence="2">Mss4p nuclear export</fullName>
    </submittedName>
</protein>
<proteinExistence type="inferred from homology"/>
<dbReference type="PANTHER" id="PTHR13261">
    <property type="entry name" value="BRCA2 AND CDKN1A INTERACTING PROTEIN"/>
    <property type="match status" value="1"/>
</dbReference>